<evidence type="ECO:0000313" key="2">
    <source>
        <dbReference type="EMBL" id="KAJ7300887.1"/>
    </source>
</evidence>
<gene>
    <name evidence="2" type="ORF">DFH08DRAFT_1090430</name>
</gene>
<accession>A0AAD6YWX1</accession>
<sequence>MSVLANAANSAVLDFVKSTKCKPPPLQPIALEGWESILDESTEDLLRDDRLTIGTEVLDFALFMILYEWPSLCGKPPMFLQVIRQAVTRPDTLKELVLKMCPRLTSRHSQLDAGFRYFVGYIWETASRNLDWVVPWLRTIFGPLIEVAVDADDANQPRKLNAKIIENKRKESRSIVRFLKDLKDFQAPEKDVEYYDTSKSYQRKTTLSSPPLPPLDSRELSPLDPAVLVRTRFPSTPTKQSYEPDRGLDGFVVWSLPSPSPLERELRTPEFTKERPYDNEVLWIGSIPVVYSLTEFYTHQEFMPAVQALLLPFQYTPPGQSTRKEKGKSVAGPSNSIKASGVSAEAPPFAQNPFWQNRIPLTPNNRNNSIKPFDERE</sequence>
<protein>
    <submittedName>
        <fullName evidence="2">Uncharacterized protein</fullName>
    </submittedName>
</protein>
<dbReference type="EMBL" id="JARIHO010000150">
    <property type="protein sequence ID" value="KAJ7300887.1"/>
    <property type="molecule type" value="Genomic_DNA"/>
</dbReference>
<organism evidence="2 3">
    <name type="scientific">Mycena albidolilacea</name>
    <dbReference type="NCBI Taxonomy" id="1033008"/>
    <lineage>
        <taxon>Eukaryota</taxon>
        <taxon>Fungi</taxon>
        <taxon>Dikarya</taxon>
        <taxon>Basidiomycota</taxon>
        <taxon>Agaricomycotina</taxon>
        <taxon>Agaricomycetes</taxon>
        <taxon>Agaricomycetidae</taxon>
        <taxon>Agaricales</taxon>
        <taxon>Marasmiineae</taxon>
        <taxon>Mycenaceae</taxon>
        <taxon>Mycena</taxon>
    </lineage>
</organism>
<name>A0AAD6YWX1_9AGAR</name>
<comment type="caution">
    <text evidence="2">The sequence shown here is derived from an EMBL/GenBank/DDBJ whole genome shotgun (WGS) entry which is preliminary data.</text>
</comment>
<evidence type="ECO:0000256" key="1">
    <source>
        <dbReference type="SAM" id="MobiDB-lite"/>
    </source>
</evidence>
<feature type="region of interest" description="Disordered" evidence="1">
    <location>
        <begin position="319"/>
        <end position="377"/>
    </location>
</feature>
<keyword evidence="3" id="KW-1185">Reference proteome</keyword>
<dbReference type="Proteomes" id="UP001218218">
    <property type="component" value="Unassembled WGS sequence"/>
</dbReference>
<proteinExistence type="predicted"/>
<evidence type="ECO:0000313" key="3">
    <source>
        <dbReference type="Proteomes" id="UP001218218"/>
    </source>
</evidence>
<dbReference type="AlphaFoldDB" id="A0AAD6YWX1"/>
<reference evidence="2" key="1">
    <citation type="submission" date="2023-03" db="EMBL/GenBank/DDBJ databases">
        <title>Massive genome expansion in bonnet fungi (Mycena s.s.) driven by repeated elements and novel gene families across ecological guilds.</title>
        <authorList>
            <consortium name="Lawrence Berkeley National Laboratory"/>
            <person name="Harder C.B."/>
            <person name="Miyauchi S."/>
            <person name="Viragh M."/>
            <person name="Kuo A."/>
            <person name="Thoen E."/>
            <person name="Andreopoulos B."/>
            <person name="Lu D."/>
            <person name="Skrede I."/>
            <person name="Drula E."/>
            <person name="Henrissat B."/>
            <person name="Morin E."/>
            <person name="Kohler A."/>
            <person name="Barry K."/>
            <person name="LaButti K."/>
            <person name="Morin E."/>
            <person name="Salamov A."/>
            <person name="Lipzen A."/>
            <person name="Mereny Z."/>
            <person name="Hegedus B."/>
            <person name="Baldrian P."/>
            <person name="Stursova M."/>
            <person name="Weitz H."/>
            <person name="Taylor A."/>
            <person name="Grigoriev I.V."/>
            <person name="Nagy L.G."/>
            <person name="Martin F."/>
            <person name="Kauserud H."/>
        </authorList>
    </citation>
    <scope>NUCLEOTIDE SEQUENCE</scope>
    <source>
        <strain evidence="2">CBHHK002</strain>
    </source>
</reference>